<proteinExistence type="predicted"/>
<dbReference type="AlphaFoldDB" id="A0AAV4V380"/>
<evidence type="ECO:0000313" key="1">
    <source>
        <dbReference type="EMBL" id="GIY64464.1"/>
    </source>
</evidence>
<dbReference type="InterPro" id="IPR001969">
    <property type="entry name" value="Aspartic_peptidase_AS"/>
</dbReference>
<dbReference type="GO" id="GO:0004190">
    <property type="term" value="F:aspartic-type endopeptidase activity"/>
    <property type="evidence" value="ECO:0007669"/>
    <property type="project" value="InterPro"/>
</dbReference>
<evidence type="ECO:0000313" key="2">
    <source>
        <dbReference type="Proteomes" id="UP001054945"/>
    </source>
</evidence>
<name>A0AAV4V380_CAEEX</name>
<gene>
    <name evidence="1" type="ORF">CEXT_190421</name>
</gene>
<dbReference type="GO" id="GO:0006508">
    <property type="term" value="P:proteolysis"/>
    <property type="evidence" value="ECO:0007669"/>
    <property type="project" value="InterPro"/>
</dbReference>
<accession>A0AAV4V380</accession>
<dbReference type="SUPFAM" id="SSF50630">
    <property type="entry name" value="Acid proteases"/>
    <property type="match status" value="1"/>
</dbReference>
<dbReference type="PROSITE" id="PS00141">
    <property type="entry name" value="ASP_PROTEASE"/>
    <property type="match status" value="1"/>
</dbReference>
<comment type="caution">
    <text evidence="1">The sequence shown here is derived from an EMBL/GenBank/DDBJ whole genome shotgun (WGS) entry which is preliminary data.</text>
</comment>
<keyword evidence="2" id="KW-1185">Reference proteome</keyword>
<protein>
    <recommendedName>
        <fullName evidence="3">Peptidase aspartic putative domain-containing protein</fullName>
    </recommendedName>
</protein>
<evidence type="ECO:0008006" key="3">
    <source>
        <dbReference type="Google" id="ProtNLM"/>
    </source>
</evidence>
<sequence length="104" mass="12061">MCPDRDSNTFKNKSDIVFTKVMTNGCTVQTVMLMTLRVIIKSSNRRMPVRALVDTGSQLSYFNTRVIKELALKPKRRQRLVHGLFGGRNTVPRLHEIYEMLFMI</sequence>
<organism evidence="1 2">
    <name type="scientific">Caerostris extrusa</name>
    <name type="common">Bark spider</name>
    <name type="synonym">Caerostris bankana</name>
    <dbReference type="NCBI Taxonomy" id="172846"/>
    <lineage>
        <taxon>Eukaryota</taxon>
        <taxon>Metazoa</taxon>
        <taxon>Ecdysozoa</taxon>
        <taxon>Arthropoda</taxon>
        <taxon>Chelicerata</taxon>
        <taxon>Arachnida</taxon>
        <taxon>Araneae</taxon>
        <taxon>Araneomorphae</taxon>
        <taxon>Entelegynae</taxon>
        <taxon>Araneoidea</taxon>
        <taxon>Araneidae</taxon>
        <taxon>Caerostris</taxon>
    </lineage>
</organism>
<reference evidence="1 2" key="1">
    <citation type="submission" date="2021-06" db="EMBL/GenBank/DDBJ databases">
        <title>Caerostris extrusa draft genome.</title>
        <authorList>
            <person name="Kono N."/>
            <person name="Arakawa K."/>
        </authorList>
    </citation>
    <scope>NUCLEOTIDE SEQUENCE [LARGE SCALE GENOMIC DNA]</scope>
</reference>
<dbReference type="InterPro" id="IPR021109">
    <property type="entry name" value="Peptidase_aspartic_dom_sf"/>
</dbReference>
<dbReference type="Pfam" id="PF13650">
    <property type="entry name" value="Asp_protease_2"/>
    <property type="match status" value="1"/>
</dbReference>
<dbReference type="Proteomes" id="UP001054945">
    <property type="component" value="Unassembled WGS sequence"/>
</dbReference>
<dbReference type="Gene3D" id="2.40.70.10">
    <property type="entry name" value="Acid Proteases"/>
    <property type="match status" value="1"/>
</dbReference>
<dbReference type="EMBL" id="BPLR01013881">
    <property type="protein sequence ID" value="GIY64464.1"/>
    <property type="molecule type" value="Genomic_DNA"/>
</dbReference>